<keyword evidence="6" id="KW-1185">Reference proteome</keyword>
<dbReference type="InterPro" id="IPR036388">
    <property type="entry name" value="WH-like_DNA-bd_sf"/>
</dbReference>
<dbReference type="GO" id="GO:0003677">
    <property type="term" value="F:DNA binding"/>
    <property type="evidence" value="ECO:0007669"/>
    <property type="project" value="UniProtKB-KW"/>
</dbReference>
<dbReference type="Pfam" id="PF07729">
    <property type="entry name" value="FCD"/>
    <property type="match status" value="1"/>
</dbReference>
<dbReference type="Gene3D" id="1.20.120.530">
    <property type="entry name" value="GntR ligand-binding domain-like"/>
    <property type="match status" value="1"/>
</dbReference>
<accession>A0ABS4KAL3</accession>
<evidence type="ECO:0000313" key="6">
    <source>
        <dbReference type="Proteomes" id="UP001519306"/>
    </source>
</evidence>
<dbReference type="PROSITE" id="PS50949">
    <property type="entry name" value="HTH_GNTR"/>
    <property type="match status" value="1"/>
</dbReference>
<dbReference type="PANTHER" id="PTHR43537:SF45">
    <property type="entry name" value="GNTR FAMILY REGULATORY PROTEIN"/>
    <property type="match status" value="1"/>
</dbReference>
<dbReference type="InterPro" id="IPR011711">
    <property type="entry name" value="GntR_C"/>
</dbReference>
<dbReference type="SUPFAM" id="SSF46785">
    <property type="entry name" value="Winged helix' DNA-binding domain"/>
    <property type="match status" value="1"/>
</dbReference>
<keyword evidence="1" id="KW-0805">Transcription regulation</keyword>
<evidence type="ECO:0000256" key="1">
    <source>
        <dbReference type="ARBA" id="ARBA00023015"/>
    </source>
</evidence>
<dbReference type="EMBL" id="JAGGLJ010000003">
    <property type="protein sequence ID" value="MBP2024813.1"/>
    <property type="molecule type" value="Genomic_DNA"/>
</dbReference>
<reference evidence="5 6" key="1">
    <citation type="submission" date="2021-03" db="EMBL/GenBank/DDBJ databases">
        <title>Genomic Encyclopedia of Type Strains, Phase IV (KMG-IV): sequencing the most valuable type-strain genomes for metagenomic binning, comparative biology and taxonomic classification.</title>
        <authorList>
            <person name="Goeker M."/>
        </authorList>
    </citation>
    <scope>NUCLEOTIDE SEQUENCE [LARGE SCALE GENOMIC DNA]</scope>
    <source>
        <strain evidence="5 6">DSM 27563</strain>
    </source>
</reference>
<dbReference type="PANTHER" id="PTHR43537">
    <property type="entry name" value="TRANSCRIPTIONAL REGULATOR, GNTR FAMILY"/>
    <property type="match status" value="1"/>
</dbReference>
<dbReference type="PRINTS" id="PR00035">
    <property type="entry name" value="HTHGNTR"/>
</dbReference>
<dbReference type="SUPFAM" id="SSF48008">
    <property type="entry name" value="GntR ligand-binding domain-like"/>
    <property type="match status" value="1"/>
</dbReference>
<dbReference type="RefSeq" id="WP_245311151.1">
    <property type="nucleotide sequence ID" value="NZ_JAGGLJ010000003.1"/>
</dbReference>
<dbReference type="SMART" id="SM00895">
    <property type="entry name" value="FCD"/>
    <property type="match status" value="1"/>
</dbReference>
<sequence>MEKKSLSSIVYDNLKGKILNNELLPGDKLIEMDIAKELEVSRTPVREALSRLNDEGLVENFPRKSYIVSKISMKKAKDLYDVRTALEPLAVKLLAQEGIAKRTQELEDIVTKLIVAYEENDLETTKKEIMNWNAALIRLTQNSILRDTLFVINERLYRFANFIFKDENNIKDVYDSVSSIYDAIEAKDQDRAFDLSYKYVSNIYPMLESQSDYKMFRF</sequence>
<evidence type="ECO:0000259" key="4">
    <source>
        <dbReference type="PROSITE" id="PS50949"/>
    </source>
</evidence>
<protein>
    <submittedName>
        <fullName evidence="5">DNA-binding GntR family transcriptional regulator</fullName>
    </submittedName>
</protein>
<keyword evidence="2 5" id="KW-0238">DNA-binding</keyword>
<comment type="caution">
    <text evidence="5">The sequence shown here is derived from an EMBL/GenBank/DDBJ whole genome shotgun (WGS) entry which is preliminary data.</text>
</comment>
<evidence type="ECO:0000256" key="2">
    <source>
        <dbReference type="ARBA" id="ARBA00023125"/>
    </source>
</evidence>
<dbReference type="InterPro" id="IPR036390">
    <property type="entry name" value="WH_DNA-bd_sf"/>
</dbReference>
<evidence type="ECO:0000313" key="5">
    <source>
        <dbReference type="EMBL" id="MBP2024813.1"/>
    </source>
</evidence>
<dbReference type="SMART" id="SM00345">
    <property type="entry name" value="HTH_GNTR"/>
    <property type="match status" value="1"/>
</dbReference>
<dbReference type="CDD" id="cd07377">
    <property type="entry name" value="WHTH_GntR"/>
    <property type="match status" value="1"/>
</dbReference>
<organism evidence="5 6">
    <name type="scientific">Peptoniphilus stercorisuis</name>
    <dbReference type="NCBI Taxonomy" id="1436965"/>
    <lineage>
        <taxon>Bacteria</taxon>
        <taxon>Bacillati</taxon>
        <taxon>Bacillota</taxon>
        <taxon>Tissierellia</taxon>
        <taxon>Tissierellales</taxon>
        <taxon>Peptoniphilaceae</taxon>
        <taxon>Peptoniphilus</taxon>
    </lineage>
</organism>
<dbReference type="InterPro" id="IPR000524">
    <property type="entry name" value="Tscrpt_reg_HTH_GntR"/>
</dbReference>
<dbReference type="Gene3D" id="1.10.10.10">
    <property type="entry name" value="Winged helix-like DNA-binding domain superfamily/Winged helix DNA-binding domain"/>
    <property type="match status" value="1"/>
</dbReference>
<dbReference type="InterPro" id="IPR008920">
    <property type="entry name" value="TF_FadR/GntR_C"/>
</dbReference>
<proteinExistence type="predicted"/>
<evidence type="ECO:0000256" key="3">
    <source>
        <dbReference type="ARBA" id="ARBA00023163"/>
    </source>
</evidence>
<name>A0ABS4KAL3_9FIRM</name>
<dbReference type="Pfam" id="PF00392">
    <property type="entry name" value="GntR"/>
    <property type="match status" value="1"/>
</dbReference>
<feature type="domain" description="HTH gntR-type" evidence="4">
    <location>
        <begin position="4"/>
        <end position="71"/>
    </location>
</feature>
<keyword evidence="3" id="KW-0804">Transcription</keyword>
<dbReference type="Proteomes" id="UP001519306">
    <property type="component" value="Unassembled WGS sequence"/>
</dbReference>
<gene>
    <name evidence="5" type="ORF">J2Z71_000336</name>
</gene>